<dbReference type="InterPro" id="IPR037923">
    <property type="entry name" value="HTH-like"/>
</dbReference>
<evidence type="ECO:0000313" key="6">
    <source>
        <dbReference type="Proteomes" id="UP000596202"/>
    </source>
</evidence>
<keyword evidence="2" id="KW-0238">DNA-binding</keyword>
<dbReference type="GO" id="GO:0003700">
    <property type="term" value="F:DNA-binding transcription factor activity"/>
    <property type="evidence" value="ECO:0007669"/>
    <property type="project" value="InterPro"/>
</dbReference>
<evidence type="ECO:0000256" key="3">
    <source>
        <dbReference type="ARBA" id="ARBA00023163"/>
    </source>
</evidence>
<dbReference type="Pfam" id="PF12833">
    <property type="entry name" value="HTH_18"/>
    <property type="match status" value="1"/>
</dbReference>
<dbReference type="PANTHER" id="PTHR43280:SF32">
    <property type="entry name" value="TRANSCRIPTIONAL REGULATORY PROTEIN"/>
    <property type="match status" value="1"/>
</dbReference>
<reference evidence="5 6" key="1">
    <citation type="submission" date="2021-01" db="EMBL/GenBank/DDBJ databases">
        <title>FDA dAtabase for Regulatory Grade micrObial Sequences (FDA-ARGOS): Supporting development and validation of Infectious Disease Dx tests.</title>
        <authorList>
            <person name="Sproer C."/>
            <person name="Gronow S."/>
            <person name="Severitt S."/>
            <person name="Schroder I."/>
            <person name="Tallon L."/>
            <person name="Sadzewicz L."/>
            <person name="Zhao X."/>
            <person name="Boylan J."/>
            <person name="Ott S."/>
            <person name="Bowen H."/>
            <person name="Vavikolanu K."/>
            <person name="Mehta A."/>
            <person name="Aluvathingal J."/>
            <person name="Nadendla S."/>
            <person name="Lowell S."/>
            <person name="Myers T."/>
            <person name="Yan Y."/>
            <person name="Sichtig H."/>
        </authorList>
    </citation>
    <scope>NUCLEOTIDE SEQUENCE [LARGE SCALE GENOMIC DNA]</scope>
    <source>
        <strain evidence="5 6">FDAARGOS_1131</strain>
    </source>
</reference>
<dbReference type="RefSeq" id="WP_002985373.1">
    <property type="nucleotide sequence ID" value="NZ_CP068108.1"/>
</dbReference>
<evidence type="ECO:0000256" key="2">
    <source>
        <dbReference type="ARBA" id="ARBA00023125"/>
    </source>
</evidence>
<accession>A0A9Q6Z8E9</accession>
<dbReference type="GeneID" id="93527954"/>
<dbReference type="SUPFAM" id="SSF46689">
    <property type="entry name" value="Homeodomain-like"/>
    <property type="match status" value="1"/>
</dbReference>
<evidence type="ECO:0000313" key="5">
    <source>
        <dbReference type="EMBL" id="QQT98529.1"/>
    </source>
</evidence>
<proteinExistence type="predicted"/>
<sequence>MNSASSAACFNRLGKRQLEVLSMDKLIVEEFHHSANTSLYINCRNLHELIEERTAAIFSPHKLNFFCIQLYVQGAGTYTVDFNPIAIRAKHALVIAKNQMGQFVKPVDYEAKVLIFTEDFFCIDELHFQFFYSTNLFTLAERLALLDVSEHFDELVILFDLIRSELDKKNYLKKRQVLNNYLFNILLLLEECIDQTELEKLTICNERYIVSTFKALVNKKLDKSMSVKDYAAELNLNVRTIQYAFKHVENRTPYDWICERIVMEIKRCLLYKNITVNEISIFLGFKEPNHLTVFFKKQTGITPIKFKHNFKN</sequence>
<dbReference type="Gene3D" id="1.10.10.60">
    <property type="entry name" value="Homeodomain-like"/>
    <property type="match status" value="1"/>
</dbReference>
<feature type="domain" description="HTH araC/xylS-type" evidence="4">
    <location>
        <begin position="211"/>
        <end position="309"/>
    </location>
</feature>
<evidence type="ECO:0000259" key="4">
    <source>
        <dbReference type="PROSITE" id="PS01124"/>
    </source>
</evidence>
<dbReference type="PANTHER" id="PTHR43280">
    <property type="entry name" value="ARAC-FAMILY TRANSCRIPTIONAL REGULATOR"/>
    <property type="match status" value="1"/>
</dbReference>
<dbReference type="EMBL" id="CP068108">
    <property type="protein sequence ID" value="QQT98529.1"/>
    <property type="molecule type" value="Genomic_DNA"/>
</dbReference>
<dbReference type="InterPro" id="IPR018060">
    <property type="entry name" value="HTH_AraC"/>
</dbReference>
<keyword evidence="3" id="KW-0804">Transcription</keyword>
<dbReference type="Proteomes" id="UP000596202">
    <property type="component" value="Chromosome"/>
</dbReference>
<evidence type="ECO:0000256" key="1">
    <source>
        <dbReference type="ARBA" id="ARBA00023015"/>
    </source>
</evidence>
<dbReference type="SMART" id="SM00342">
    <property type="entry name" value="HTH_ARAC"/>
    <property type="match status" value="1"/>
</dbReference>
<protein>
    <submittedName>
        <fullName evidence="5">AraC family transcriptional regulator</fullName>
    </submittedName>
</protein>
<dbReference type="PROSITE" id="PS01124">
    <property type="entry name" value="HTH_ARAC_FAMILY_2"/>
    <property type="match status" value="1"/>
</dbReference>
<name>A0A9Q6Z8E9_MYROD</name>
<keyword evidence="1" id="KW-0805">Transcription regulation</keyword>
<dbReference type="GO" id="GO:0043565">
    <property type="term" value="F:sequence-specific DNA binding"/>
    <property type="evidence" value="ECO:0007669"/>
    <property type="project" value="InterPro"/>
</dbReference>
<gene>
    <name evidence="5" type="ORF">I6I88_09825</name>
</gene>
<dbReference type="InterPro" id="IPR009057">
    <property type="entry name" value="Homeodomain-like_sf"/>
</dbReference>
<organism evidence="5 6">
    <name type="scientific">Myroides odoratus</name>
    <name type="common">Flavobacterium odoratum</name>
    <dbReference type="NCBI Taxonomy" id="256"/>
    <lineage>
        <taxon>Bacteria</taxon>
        <taxon>Pseudomonadati</taxon>
        <taxon>Bacteroidota</taxon>
        <taxon>Flavobacteriia</taxon>
        <taxon>Flavobacteriales</taxon>
        <taxon>Flavobacteriaceae</taxon>
        <taxon>Myroides</taxon>
    </lineage>
</organism>
<dbReference type="OrthoDB" id="2666928at2"/>
<dbReference type="SUPFAM" id="SSF51215">
    <property type="entry name" value="Regulatory protein AraC"/>
    <property type="match status" value="1"/>
</dbReference>
<dbReference type="AlphaFoldDB" id="A0A9Q6Z8E9"/>